<dbReference type="GO" id="GO:0005829">
    <property type="term" value="C:cytosol"/>
    <property type="evidence" value="ECO:0007669"/>
    <property type="project" value="TreeGrafter"/>
</dbReference>
<organism evidence="6 7">
    <name type="scientific">Acinetobacter nectaris CIP 110549</name>
    <dbReference type="NCBI Taxonomy" id="1392540"/>
    <lineage>
        <taxon>Bacteria</taxon>
        <taxon>Pseudomonadati</taxon>
        <taxon>Pseudomonadota</taxon>
        <taxon>Gammaproteobacteria</taxon>
        <taxon>Moraxellales</taxon>
        <taxon>Moraxellaceae</taxon>
        <taxon>Acinetobacter</taxon>
    </lineage>
</organism>
<dbReference type="InterPro" id="IPR036388">
    <property type="entry name" value="WH-like_DNA-bd_sf"/>
</dbReference>
<sequence>MITHVSITVYDKISVLFIIEYMNNIGHTYNMKIKLRRIEVFMAVIENGSFSAAAQALQIAQPAVSISIKELEKELGTSLFFRSGRTVALTESGRLLKERATPAMNLLLNVKDEIDNLENLSVGQLNIAAPAMVTQFVLSQVLSKFMVLYPKIHIRVHQAGALEIETLVKKEALDLGLTVYKGIQPHVETKYLWDLKNVACVSHKYYKKQGLDQNISWTDLLQQPLAIYPVGFHQRDLIERQATALGIPLNIILESENPTLILSAVRSGLAATTLPFAAIEHESEIIPLSLPEQEGDSLKVGACWSTDKPLNSAAKVLLDFLREYSSPFLNNRDIFNR</sequence>
<dbReference type="InterPro" id="IPR005119">
    <property type="entry name" value="LysR_subst-bd"/>
</dbReference>
<dbReference type="HOGENOM" id="CLU_039613_6_2_6"/>
<dbReference type="EMBL" id="AYER01000003">
    <property type="protein sequence ID" value="ESK40077.1"/>
    <property type="molecule type" value="Genomic_DNA"/>
</dbReference>
<dbReference type="GO" id="GO:0003700">
    <property type="term" value="F:DNA-binding transcription factor activity"/>
    <property type="evidence" value="ECO:0007669"/>
    <property type="project" value="InterPro"/>
</dbReference>
<keyword evidence="3" id="KW-0238">DNA-binding</keyword>
<dbReference type="Proteomes" id="UP000023785">
    <property type="component" value="Unassembled WGS sequence"/>
</dbReference>
<dbReference type="CDD" id="cd05466">
    <property type="entry name" value="PBP2_LTTR_substrate"/>
    <property type="match status" value="1"/>
</dbReference>
<protein>
    <recommendedName>
        <fullName evidence="5">HTH lysR-type domain-containing protein</fullName>
    </recommendedName>
</protein>
<dbReference type="SUPFAM" id="SSF46785">
    <property type="entry name" value="Winged helix' DNA-binding domain"/>
    <property type="match status" value="1"/>
</dbReference>
<keyword evidence="7" id="KW-1185">Reference proteome</keyword>
<dbReference type="PANTHER" id="PTHR30419">
    <property type="entry name" value="HTH-TYPE TRANSCRIPTIONAL REGULATOR YBHD"/>
    <property type="match status" value="1"/>
</dbReference>
<keyword evidence="2" id="KW-0805">Transcription regulation</keyword>
<accession>V2TR72</accession>
<comment type="caution">
    <text evidence="6">The sequence shown here is derived from an EMBL/GenBank/DDBJ whole genome shotgun (WGS) entry which is preliminary data.</text>
</comment>
<dbReference type="OrthoDB" id="9786526at2"/>
<evidence type="ECO:0000259" key="5">
    <source>
        <dbReference type="PROSITE" id="PS50931"/>
    </source>
</evidence>
<evidence type="ECO:0000256" key="2">
    <source>
        <dbReference type="ARBA" id="ARBA00023015"/>
    </source>
</evidence>
<evidence type="ECO:0000256" key="4">
    <source>
        <dbReference type="ARBA" id="ARBA00023163"/>
    </source>
</evidence>
<dbReference type="Gene3D" id="3.40.190.290">
    <property type="match status" value="1"/>
</dbReference>
<dbReference type="PRINTS" id="PR00039">
    <property type="entry name" value="HTHLYSR"/>
</dbReference>
<dbReference type="FunFam" id="1.10.10.10:FF:000001">
    <property type="entry name" value="LysR family transcriptional regulator"/>
    <property type="match status" value="1"/>
</dbReference>
<reference evidence="6 7" key="1">
    <citation type="submission" date="2013-10" db="EMBL/GenBank/DDBJ databases">
        <title>The Genome Sequence of Acinetobacter nectaris CIP 110549.</title>
        <authorList>
            <consortium name="The Broad Institute Genomics Platform"/>
            <consortium name="The Broad Institute Genome Sequencing Center for Infectious Disease"/>
            <person name="Cerqueira G."/>
            <person name="Feldgarden M."/>
            <person name="Courvalin P."/>
            <person name="Grillot-Courvalin C."/>
            <person name="Clermont D."/>
            <person name="Rocha E."/>
            <person name="Yoon E.-J."/>
            <person name="Nemec A."/>
            <person name="Young S.K."/>
            <person name="Zeng Q."/>
            <person name="Gargeya S."/>
            <person name="Fitzgerald M."/>
            <person name="Abouelleil A."/>
            <person name="Alvarado L."/>
            <person name="Berlin A.M."/>
            <person name="Chapman S.B."/>
            <person name="Gainer-Dewar J."/>
            <person name="Goldberg J."/>
            <person name="Gnerre S."/>
            <person name="Griggs A."/>
            <person name="Gujja S."/>
            <person name="Hansen M."/>
            <person name="Howarth C."/>
            <person name="Imamovic A."/>
            <person name="Ireland A."/>
            <person name="Larimer J."/>
            <person name="McCowan C."/>
            <person name="Murphy C."/>
            <person name="Pearson M."/>
            <person name="Poon T.W."/>
            <person name="Priest M."/>
            <person name="Roberts A."/>
            <person name="Saif S."/>
            <person name="Shea T."/>
            <person name="Sykes S."/>
            <person name="Wortman J."/>
            <person name="Nusbaum C."/>
            <person name="Birren B."/>
        </authorList>
    </citation>
    <scope>NUCLEOTIDE SEQUENCE [LARGE SCALE GENOMIC DNA]</scope>
    <source>
        <strain evidence="6 7">CIP 110549</strain>
    </source>
</reference>
<feature type="domain" description="HTH lysR-type" evidence="5">
    <location>
        <begin position="33"/>
        <end position="90"/>
    </location>
</feature>
<dbReference type="Pfam" id="PF00126">
    <property type="entry name" value="HTH_1"/>
    <property type="match status" value="1"/>
</dbReference>
<dbReference type="PROSITE" id="PS50931">
    <property type="entry name" value="HTH_LYSR"/>
    <property type="match status" value="1"/>
</dbReference>
<comment type="similarity">
    <text evidence="1">Belongs to the LysR transcriptional regulatory family.</text>
</comment>
<evidence type="ECO:0000256" key="3">
    <source>
        <dbReference type="ARBA" id="ARBA00023125"/>
    </source>
</evidence>
<keyword evidence="4" id="KW-0804">Transcription</keyword>
<proteinExistence type="inferred from homology"/>
<gene>
    <name evidence="6" type="ORF">P256_00516</name>
</gene>
<dbReference type="eggNOG" id="COG0583">
    <property type="taxonomic scope" value="Bacteria"/>
</dbReference>
<evidence type="ECO:0000313" key="6">
    <source>
        <dbReference type="EMBL" id="ESK40077.1"/>
    </source>
</evidence>
<dbReference type="AlphaFoldDB" id="V2TR72"/>
<dbReference type="Gene3D" id="1.10.10.10">
    <property type="entry name" value="Winged helix-like DNA-binding domain superfamily/Winged helix DNA-binding domain"/>
    <property type="match status" value="1"/>
</dbReference>
<name>V2TR72_9GAMM</name>
<dbReference type="InterPro" id="IPR000847">
    <property type="entry name" value="LysR_HTH_N"/>
</dbReference>
<dbReference type="InterPro" id="IPR050950">
    <property type="entry name" value="HTH-type_LysR_regulators"/>
</dbReference>
<dbReference type="PANTHER" id="PTHR30419:SF30">
    <property type="entry name" value="LYSR FAMILY TRANSCRIPTIONAL REGULATOR"/>
    <property type="match status" value="1"/>
</dbReference>
<dbReference type="Pfam" id="PF03466">
    <property type="entry name" value="LysR_substrate"/>
    <property type="match status" value="1"/>
</dbReference>
<evidence type="ECO:0000313" key="7">
    <source>
        <dbReference type="Proteomes" id="UP000023785"/>
    </source>
</evidence>
<dbReference type="STRING" id="1392540.P256_00516"/>
<dbReference type="GO" id="GO:0003677">
    <property type="term" value="F:DNA binding"/>
    <property type="evidence" value="ECO:0007669"/>
    <property type="project" value="UniProtKB-KW"/>
</dbReference>
<dbReference type="InterPro" id="IPR036390">
    <property type="entry name" value="WH_DNA-bd_sf"/>
</dbReference>
<dbReference type="PATRIC" id="fig|1392540.3.peg.506"/>
<evidence type="ECO:0000256" key="1">
    <source>
        <dbReference type="ARBA" id="ARBA00009437"/>
    </source>
</evidence>
<dbReference type="SUPFAM" id="SSF53850">
    <property type="entry name" value="Periplasmic binding protein-like II"/>
    <property type="match status" value="1"/>
</dbReference>